<dbReference type="PROSITE" id="PS50921">
    <property type="entry name" value="ANTAR"/>
    <property type="match status" value="1"/>
</dbReference>
<organism evidence="2 3">
    <name type="scientific">Pseudobacteroides cellulosolvens ATCC 35603 = DSM 2933</name>
    <dbReference type="NCBI Taxonomy" id="398512"/>
    <lineage>
        <taxon>Bacteria</taxon>
        <taxon>Bacillati</taxon>
        <taxon>Bacillota</taxon>
        <taxon>Clostridia</taxon>
        <taxon>Eubacteriales</taxon>
        <taxon>Oscillospiraceae</taxon>
        <taxon>Pseudobacteroides</taxon>
    </lineage>
</organism>
<dbReference type="SMART" id="SM01012">
    <property type="entry name" value="ANTAR"/>
    <property type="match status" value="1"/>
</dbReference>
<dbReference type="Pfam" id="PF03861">
    <property type="entry name" value="ANTAR"/>
    <property type="match status" value="1"/>
</dbReference>
<comment type="caution">
    <text evidence="2">The sequence shown here is derived from an EMBL/GenBank/DDBJ whole genome shotgun (WGS) entry which is preliminary data.</text>
</comment>
<dbReference type="OrthoDB" id="9779069at2"/>
<evidence type="ECO:0000259" key="1">
    <source>
        <dbReference type="PROSITE" id="PS50921"/>
    </source>
</evidence>
<dbReference type="InterPro" id="IPR005561">
    <property type="entry name" value="ANTAR"/>
</dbReference>
<dbReference type="Gene3D" id="1.10.10.10">
    <property type="entry name" value="Winged helix-like DNA-binding domain superfamily/Winged helix DNA-binding domain"/>
    <property type="match status" value="1"/>
</dbReference>
<sequence>MDCSKFIISGEDKRTLTLFKNILVSSGHVFIGYLKEPTNLLRCIRTNVPDFIIVEATNDFSELKRVLEIIDDEILAACVVVMNTKNDKIIEFIKGKRVLSYITKPVYEEPALQVIDMSLLNYSRIIEYERKVKKLNETLESRKIVEKAKWILVQKDGYTEEAAYEVIRRKSRDNRIPMKEIAEALILTKG</sequence>
<keyword evidence="3" id="KW-1185">Reference proteome</keyword>
<gene>
    <name evidence="2" type="ORF">Bccel_5328</name>
</gene>
<dbReference type="InterPro" id="IPR036388">
    <property type="entry name" value="WH-like_DNA-bd_sf"/>
</dbReference>
<dbReference type="SUPFAM" id="SSF52172">
    <property type="entry name" value="CheY-like"/>
    <property type="match status" value="1"/>
</dbReference>
<evidence type="ECO:0000313" key="3">
    <source>
        <dbReference type="Proteomes" id="UP000036923"/>
    </source>
</evidence>
<dbReference type="InterPro" id="IPR008327">
    <property type="entry name" value="Sig_transdc_resp-reg_antiterm"/>
</dbReference>
<dbReference type="STRING" id="398512.Bccel_5328"/>
<dbReference type="RefSeq" id="WP_036944824.1">
    <property type="nucleotide sequence ID" value="NZ_JQKC01000036.1"/>
</dbReference>
<evidence type="ECO:0000313" key="2">
    <source>
        <dbReference type="EMBL" id="KNY30051.1"/>
    </source>
</evidence>
<accession>A0A0L6JW07</accession>
<dbReference type="GO" id="GO:0003723">
    <property type="term" value="F:RNA binding"/>
    <property type="evidence" value="ECO:0007669"/>
    <property type="project" value="InterPro"/>
</dbReference>
<dbReference type="AlphaFoldDB" id="A0A0L6JW07"/>
<dbReference type="EMBL" id="LGTC01000001">
    <property type="protein sequence ID" value="KNY30051.1"/>
    <property type="molecule type" value="Genomic_DNA"/>
</dbReference>
<dbReference type="InterPro" id="IPR011006">
    <property type="entry name" value="CheY-like_superfamily"/>
</dbReference>
<dbReference type="PIRSF" id="PIRSF036382">
    <property type="entry name" value="RR_antiterm"/>
    <property type="match status" value="1"/>
</dbReference>
<dbReference type="eggNOG" id="COG3707">
    <property type="taxonomic scope" value="Bacteria"/>
</dbReference>
<reference evidence="3" key="1">
    <citation type="submission" date="2015-07" db="EMBL/GenBank/DDBJ databases">
        <title>Near-Complete Genome Sequence of the Cellulolytic Bacterium Bacteroides (Pseudobacteroides) cellulosolvens ATCC 35603.</title>
        <authorList>
            <person name="Dassa B."/>
            <person name="Utturkar S.M."/>
            <person name="Klingeman D.M."/>
            <person name="Hurt R.A."/>
            <person name="Keller M."/>
            <person name="Xu J."/>
            <person name="Reddy Y.H.K."/>
            <person name="Borovok I."/>
            <person name="Grinberg I.R."/>
            <person name="Lamed R."/>
            <person name="Zhivin O."/>
            <person name="Bayer E.A."/>
            <person name="Brown S.D."/>
        </authorList>
    </citation>
    <scope>NUCLEOTIDE SEQUENCE [LARGE SCALE GENOMIC DNA]</scope>
    <source>
        <strain evidence="3">DSM 2933</strain>
    </source>
</reference>
<name>A0A0L6JW07_9FIRM</name>
<protein>
    <recommendedName>
        <fullName evidence="1">ANTAR domain-containing protein</fullName>
    </recommendedName>
</protein>
<feature type="domain" description="ANTAR" evidence="1">
    <location>
        <begin position="125"/>
        <end position="186"/>
    </location>
</feature>
<dbReference type="Proteomes" id="UP000036923">
    <property type="component" value="Unassembled WGS sequence"/>
</dbReference>
<proteinExistence type="predicted"/>